<name>A0A3B1B9G4_9ZZZZ</name>
<feature type="domain" description="RecC C-terminal" evidence="10">
    <location>
        <begin position="782"/>
        <end position="1002"/>
    </location>
</feature>
<keyword evidence="3" id="KW-0227">DNA damage</keyword>
<keyword evidence="5" id="KW-0347">Helicase</keyword>
<dbReference type="GO" id="GO:0004386">
    <property type="term" value="F:helicase activity"/>
    <property type="evidence" value="ECO:0007669"/>
    <property type="project" value="UniProtKB-KW"/>
</dbReference>
<evidence type="ECO:0000256" key="8">
    <source>
        <dbReference type="ARBA" id="ARBA00023125"/>
    </source>
</evidence>
<dbReference type="GO" id="GO:0009338">
    <property type="term" value="C:exodeoxyribonuclease V complex"/>
    <property type="evidence" value="ECO:0007669"/>
    <property type="project" value="InterPro"/>
</dbReference>
<dbReference type="PANTHER" id="PTHR30591:SF1">
    <property type="entry name" value="RECBCD ENZYME SUBUNIT RECC"/>
    <property type="match status" value="1"/>
</dbReference>
<evidence type="ECO:0000256" key="5">
    <source>
        <dbReference type="ARBA" id="ARBA00022806"/>
    </source>
</evidence>
<keyword evidence="7" id="KW-0067">ATP-binding</keyword>
<protein>
    <submittedName>
        <fullName evidence="11">Exodeoxyribonuclease V gamma chain</fullName>
        <ecNumber evidence="11">3.1.11.5</ecNumber>
    </submittedName>
</protein>
<dbReference type="GO" id="GO:0006281">
    <property type="term" value="P:DNA repair"/>
    <property type="evidence" value="ECO:0007669"/>
    <property type="project" value="UniProtKB-KW"/>
</dbReference>
<dbReference type="GO" id="GO:0005524">
    <property type="term" value="F:ATP binding"/>
    <property type="evidence" value="ECO:0007669"/>
    <property type="project" value="UniProtKB-KW"/>
</dbReference>
<dbReference type="InterPro" id="IPR013986">
    <property type="entry name" value="DExx_box_DNA_helicase_dom_sf"/>
</dbReference>
<dbReference type="Gene3D" id="3.40.50.300">
    <property type="entry name" value="P-loop containing nucleotide triphosphate hydrolases"/>
    <property type="match status" value="2"/>
</dbReference>
<evidence type="ECO:0000256" key="7">
    <source>
        <dbReference type="ARBA" id="ARBA00022840"/>
    </source>
</evidence>
<dbReference type="EC" id="3.1.11.5" evidence="11"/>
<dbReference type="GO" id="GO:0008854">
    <property type="term" value="F:exodeoxyribonuclease V activity"/>
    <property type="evidence" value="ECO:0007669"/>
    <property type="project" value="UniProtKB-EC"/>
</dbReference>
<dbReference type="InterPro" id="IPR011335">
    <property type="entry name" value="Restrct_endonuc-II-like"/>
</dbReference>
<keyword evidence="6" id="KW-0269">Exonuclease</keyword>
<keyword evidence="4 11" id="KW-0378">Hydrolase</keyword>
<gene>
    <name evidence="11" type="ORF">MNBD_GAMMA26-1990</name>
</gene>
<reference evidence="11" key="1">
    <citation type="submission" date="2018-06" db="EMBL/GenBank/DDBJ databases">
        <authorList>
            <person name="Zhirakovskaya E."/>
        </authorList>
    </citation>
    <scope>NUCLEOTIDE SEQUENCE</scope>
</reference>
<organism evidence="11">
    <name type="scientific">hydrothermal vent metagenome</name>
    <dbReference type="NCBI Taxonomy" id="652676"/>
    <lineage>
        <taxon>unclassified sequences</taxon>
        <taxon>metagenomes</taxon>
        <taxon>ecological metagenomes</taxon>
    </lineage>
</organism>
<evidence type="ECO:0000256" key="4">
    <source>
        <dbReference type="ARBA" id="ARBA00022801"/>
    </source>
</evidence>
<evidence type="ECO:0000313" key="11">
    <source>
        <dbReference type="EMBL" id="VAX06960.1"/>
    </source>
</evidence>
<dbReference type="InterPro" id="IPR041500">
    <property type="entry name" value="RecC_C"/>
</dbReference>
<proteinExistence type="inferred from homology"/>
<dbReference type="Gene3D" id="1.10.10.990">
    <property type="match status" value="1"/>
</dbReference>
<dbReference type="Gene3D" id="3.40.50.10930">
    <property type="match status" value="1"/>
</dbReference>
<dbReference type="SUPFAM" id="SSF52980">
    <property type="entry name" value="Restriction endonuclease-like"/>
    <property type="match status" value="1"/>
</dbReference>
<dbReference type="AlphaFoldDB" id="A0A3B1B9G4"/>
<accession>A0A3B1B9G4</accession>
<dbReference type="Gene3D" id="1.10.10.160">
    <property type="match status" value="1"/>
</dbReference>
<dbReference type="HAMAP" id="MF_01486">
    <property type="entry name" value="RecC"/>
    <property type="match status" value="1"/>
</dbReference>
<dbReference type="PIRSF" id="PIRSF000980">
    <property type="entry name" value="RecC"/>
    <property type="match status" value="1"/>
</dbReference>
<evidence type="ECO:0000256" key="6">
    <source>
        <dbReference type="ARBA" id="ARBA00022839"/>
    </source>
</evidence>
<dbReference type="GO" id="GO:0006310">
    <property type="term" value="P:DNA recombination"/>
    <property type="evidence" value="ECO:0007669"/>
    <property type="project" value="TreeGrafter"/>
</dbReference>
<evidence type="ECO:0000259" key="10">
    <source>
        <dbReference type="Pfam" id="PF17946"/>
    </source>
</evidence>
<dbReference type="EMBL" id="UOFX01000020">
    <property type="protein sequence ID" value="VAX06960.1"/>
    <property type="molecule type" value="Genomic_DNA"/>
</dbReference>
<evidence type="ECO:0000256" key="3">
    <source>
        <dbReference type="ARBA" id="ARBA00022763"/>
    </source>
</evidence>
<evidence type="ECO:0000256" key="9">
    <source>
        <dbReference type="ARBA" id="ARBA00023204"/>
    </source>
</evidence>
<dbReference type="SUPFAM" id="SSF52540">
    <property type="entry name" value="P-loop containing nucleoside triphosphate hydrolases"/>
    <property type="match status" value="2"/>
</dbReference>
<evidence type="ECO:0000256" key="2">
    <source>
        <dbReference type="ARBA" id="ARBA00022741"/>
    </source>
</evidence>
<keyword evidence="1" id="KW-0540">Nuclease</keyword>
<sequence length="1068" mass="121308">MLKLYQSNRLEQLVDLLAAVTSEPLESPLTPETIVVQHPGMGRWLSLQLANRLGICANIHFPLPAGFIWDIFRNQLDNVPEHNRFEPVVLGWRVLGLLEGLENDPLFKPVQSYLQGGDDLKRLGLACRIAEAFDQYLIYRPDWIVAWEQGKSATTGDAWQAELWRQLVLRDAGPHWVRLQQRLHQMLDAGEAASRLPKRVCLFGVPTLSPGYLETIHCLSEQMDVHLFLLNPCVEYWTEIVGEAQKAKMEDEIDGGELFLEVGNPLLASLGRQGRDFFASIIEFDPVALDAFEPPEDDSLLGWLQSEIYHLRDGCGVQKLQLPEDDVSLQFHSCHSPMRELEVLKDQLLDLLQRTPELEPADMLVMIPDIDSYAPYIEAVFSGASAGSTIPYHVADCGINLESPVIAAFFNLLQVGRSRFDANSMLALLEIQSIQRRFGLVADNLGQITRWVEESGVRWGHDDVDRVALGLPATAQNSWQAGLDRLLLGFALPGSGEQMFHGILPYDDVEGVGTAVLGSLHAFTDAVFALKTRLAGNRSVAAWGRELVAMLDEFFASVEHDEGQLQLLRDGIESLCEQACCASFNGAVSVDVLRKQLETQLNGGQGVGRFLSGGVTFCALMPMRSLPHEVICLIGMNDGQFPRQRRAPGFDLIAQQFRFGDRSRRLDDRYLFLETLISARHCLYISYVGQDIRDNSQIPPSVLVDELLDYLDRSYQADIRDILLVRHPLQPYSSRYFLSSDTKLFSYSQEMFEAYQAALHPVQQNSNFIEYPISEPELKWCQVELDQLLRFFTNPTRYLLQKRLSIYLTEQEELLNIREPFELDYFVANDLSQRLVEAKLAGRDMDDMLQLMRAEGGLPHGRLGERIFNQAKGIAVSFAGELQAYDEEPLIKALEIDLRLGEMHLTGWLHGIRATGLFDYSVHKIWDSQLLEFWIRHLVLNVTAPPGVEPASCWLDKDQLYKFKPVEQATEHLSGLLELYWQGLHKPLHFFPKSSLEYMEYRAKDKDAEFCLNKAAIKWRGEYTPRPEWGDPYYALTFPEGNVLDAEFQELSERVFSPLYLHCHRFSI</sequence>
<dbReference type="Pfam" id="PF17946">
    <property type="entry name" value="RecC_C"/>
    <property type="match status" value="1"/>
</dbReference>
<evidence type="ECO:0000256" key="1">
    <source>
        <dbReference type="ARBA" id="ARBA00022722"/>
    </source>
</evidence>
<dbReference type="Pfam" id="PF04257">
    <property type="entry name" value="Exonuc_V_gamma"/>
    <property type="match status" value="1"/>
</dbReference>
<keyword evidence="8" id="KW-0238">DNA-binding</keyword>
<dbReference type="InterPro" id="IPR027417">
    <property type="entry name" value="P-loop_NTPase"/>
</dbReference>
<dbReference type="PANTHER" id="PTHR30591">
    <property type="entry name" value="RECBCD ENZYME SUBUNIT RECC"/>
    <property type="match status" value="1"/>
</dbReference>
<keyword evidence="9" id="KW-0234">DNA repair</keyword>
<dbReference type="NCBIfam" id="TIGR01450">
    <property type="entry name" value="recC"/>
    <property type="match status" value="1"/>
</dbReference>
<keyword evidence="2" id="KW-0547">Nucleotide-binding</keyword>
<dbReference type="GO" id="GO:0003677">
    <property type="term" value="F:DNA binding"/>
    <property type="evidence" value="ECO:0007669"/>
    <property type="project" value="UniProtKB-KW"/>
</dbReference>
<dbReference type="InterPro" id="IPR006697">
    <property type="entry name" value="RecC"/>
</dbReference>